<sequence>MEYIPAKTIVTKNKSSAWFGNDYTMNIYKGCCHGCIYCDSRSDCYRVEDFDRVRAKEDALRIIRDDLRRKTKKGVVGTGSMSDPYNPFEEKLNLTRHALELIDAFEFGITIATKSALLLRDTDVIKQIQEHSPVLCKVTITTADDALCRKIEPGVSLSSQRFEMLAGLRDCGIPAGILLMPVLPFLEDSVENVLEIVERAHEAGACFIYPAFGMTLRDSQREWYYKKIEELFPGEGLAERYIKRYGNRYECRSPQAAKLWKHFQSRCERYGILYEMKDIIHFYKRSYEVTQLSLFDF</sequence>
<dbReference type="Pfam" id="PF04055">
    <property type="entry name" value="Radical_SAM"/>
    <property type="match status" value="1"/>
</dbReference>
<dbReference type="PANTHER" id="PTHR43432">
    <property type="entry name" value="SLR0285 PROTEIN"/>
    <property type="match status" value="1"/>
</dbReference>
<dbReference type="InterPro" id="IPR058240">
    <property type="entry name" value="rSAM_sf"/>
</dbReference>
<feature type="domain" description="Elp3/MiaA/NifB-like radical SAM core" evidence="4">
    <location>
        <begin position="21"/>
        <end position="243"/>
    </location>
</feature>
<dbReference type="GO" id="GO:0046872">
    <property type="term" value="F:metal ion binding"/>
    <property type="evidence" value="ECO:0007669"/>
    <property type="project" value="UniProtKB-KW"/>
</dbReference>
<dbReference type="InterPro" id="IPR007197">
    <property type="entry name" value="rSAM"/>
</dbReference>
<dbReference type="InterPro" id="IPR006638">
    <property type="entry name" value="Elp3/MiaA/NifB-like_rSAM"/>
</dbReference>
<keyword evidence="1" id="KW-0479">Metal-binding</keyword>
<dbReference type="SFLD" id="SFLDS00029">
    <property type="entry name" value="Radical_SAM"/>
    <property type="match status" value="1"/>
</dbReference>
<keyword evidence="3" id="KW-0411">Iron-sulfur</keyword>
<dbReference type="SUPFAM" id="SSF102114">
    <property type="entry name" value="Radical SAM enzymes"/>
    <property type="match status" value="1"/>
</dbReference>
<dbReference type="InterPro" id="IPR040086">
    <property type="entry name" value="MJ0683-like"/>
</dbReference>
<evidence type="ECO:0000313" key="5">
    <source>
        <dbReference type="EMBL" id="SHF51550.1"/>
    </source>
</evidence>
<keyword evidence="2" id="KW-0408">Iron</keyword>
<organism evidence="5 6">
    <name type="scientific">Lactonifactor longoviformis DSM 17459</name>
    <dbReference type="NCBI Taxonomy" id="1122155"/>
    <lineage>
        <taxon>Bacteria</taxon>
        <taxon>Bacillati</taxon>
        <taxon>Bacillota</taxon>
        <taxon>Clostridia</taxon>
        <taxon>Eubacteriales</taxon>
        <taxon>Clostridiaceae</taxon>
        <taxon>Lactonifactor</taxon>
    </lineage>
</organism>
<dbReference type="RefSeq" id="WP_072854577.1">
    <property type="nucleotide sequence ID" value="NZ_FQVI01000036.1"/>
</dbReference>
<dbReference type="Proteomes" id="UP000184245">
    <property type="component" value="Unassembled WGS sequence"/>
</dbReference>
<evidence type="ECO:0000256" key="1">
    <source>
        <dbReference type="ARBA" id="ARBA00022723"/>
    </source>
</evidence>
<evidence type="ECO:0000256" key="3">
    <source>
        <dbReference type="ARBA" id="ARBA00023014"/>
    </source>
</evidence>
<accession>A0A1M5CA49</accession>
<evidence type="ECO:0000259" key="4">
    <source>
        <dbReference type="SMART" id="SM00729"/>
    </source>
</evidence>
<dbReference type="PANTHER" id="PTHR43432:SF5">
    <property type="entry name" value="ELP3_MIAA_NIFB-LIKE RADICAL SAM CORE DOMAIN-CONTAINING PROTEIN"/>
    <property type="match status" value="1"/>
</dbReference>
<reference evidence="5 6" key="1">
    <citation type="submission" date="2016-11" db="EMBL/GenBank/DDBJ databases">
        <authorList>
            <person name="Jaros S."/>
            <person name="Januszkiewicz K."/>
            <person name="Wedrychowicz H."/>
        </authorList>
    </citation>
    <scope>NUCLEOTIDE SEQUENCE [LARGE SCALE GENOMIC DNA]</scope>
    <source>
        <strain evidence="5 6">DSM 17459</strain>
    </source>
</reference>
<dbReference type="GO" id="GO:0051536">
    <property type="term" value="F:iron-sulfur cluster binding"/>
    <property type="evidence" value="ECO:0007669"/>
    <property type="project" value="UniProtKB-KW"/>
</dbReference>
<dbReference type="GO" id="GO:0016829">
    <property type="term" value="F:lyase activity"/>
    <property type="evidence" value="ECO:0007669"/>
    <property type="project" value="UniProtKB-KW"/>
</dbReference>
<dbReference type="EMBL" id="FQVI01000036">
    <property type="protein sequence ID" value="SHF51550.1"/>
    <property type="molecule type" value="Genomic_DNA"/>
</dbReference>
<name>A0A1M5CA49_9CLOT</name>
<keyword evidence="6" id="KW-1185">Reference proteome</keyword>
<dbReference type="OrthoDB" id="9785699at2"/>
<dbReference type="SMART" id="SM00729">
    <property type="entry name" value="Elp3"/>
    <property type="match status" value="1"/>
</dbReference>
<gene>
    <name evidence="5" type="ORF">SAMN02745158_04043</name>
</gene>
<dbReference type="CDD" id="cd01335">
    <property type="entry name" value="Radical_SAM"/>
    <property type="match status" value="1"/>
</dbReference>
<proteinExistence type="predicted"/>
<evidence type="ECO:0000313" key="6">
    <source>
        <dbReference type="Proteomes" id="UP000184245"/>
    </source>
</evidence>
<protein>
    <submittedName>
        <fullName evidence="5">DNA repair photolyase</fullName>
    </submittedName>
</protein>
<dbReference type="STRING" id="1122155.SAMN02745158_04043"/>
<keyword evidence="5" id="KW-0456">Lyase</keyword>
<dbReference type="SFLD" id="SFLDG01084">
    <property type="entry name" value="Uncharacterised_Radical_SAM_Su"/>
    <property type="match status" value="1"/>
</dbReference>
<dbReference type="AlphaFoldDB" id="A0A1M5CA49"/>
<dbReference type="Gene3D" id="3.80.30.30">
    <property type="match status" value="1"/>
</dbReference>
<evidence type="ECO:0000256" key="2">
    <source>
        <dbReference type="ARBA" id="ARBA00023004"/>
    </source>
</evidence>